<dbReference type="InterPro" id="IPR035435">
    <property type="entry name" value="DPH1/DPH2_euk_archaea"/>
</dbReference>
<comment type="cofactor">
    <cofactor evidence="11">
        <name>[4Fe-4S] cluster</name>
        <dbReference type="ChEBI" id="CHEBI:49883"/>
    </cofactor>
    <text evidence="11">Binds 1 [4Fe-4S] cluster per subunit. The cluster is coordinated with 3 cysteines and an exchangeable S-adenosyl-L-methionine.</text>
</comment>
<comment type="function">
    <text evidence="11">Catalyzes the first step of diphthamide biosynthesis, a post-translational modification of histidine which occurs in elongation factor 2.</text>
</comment>
<dbReference type="InterPro" id="IPR042263">
    <property type="entry name" value="DPH1/DPH2_1"/>
</dbReference>
<dbReference type="STRING" id="6293.A0A1I8EJH2"/>
<protein>
    <recommendedName>
        <fullName evidence="4 11">2-(3-amino-3-carboxypropyl)histidine synthase subunit 1</fullName>
        <ecNumber evidence="3 11">2.5.1.108</ecNumber>
    </recommendedName>
</protein>
<evidence type="ECO:0000256" key="7">
    <source>
        <dbReference type="ARBA" id="ARBA00022723"/>
    </source>
</evidence>
<dbReference type="InterPro" id="IPR042264">
    <property type="entry name" value="DPH1/DPH2_2"/>
</dbReference>
<dbReference type="FunFam" id="3.40.50.11850:FF:000001">
    <property type="entry name" value="2-(3-amino-3-carboxypropyl)histidine synthase subunit 1"/>
    <property type="match status" value="1"/>
</dbReference>
<dbReference type="Gene3D" id="3.40.50.11840">
    <property type="entry name" value="Diphthamide synthesis DPH1/DPH2 domain 1"/>
    <property type="match status" value="1"/>
</dbReference>
<dbReference type="GO" id="GO:0090560">
    <property type="term" value="F:2-(3-amino-3-carboxypropyl)histidine synthase activity"/>
    <property type="evidence" value="ECO:0007669"/>
    <property type="project" value="UniProtKB-UniRule"/>
</dbReference>
<evidence type="ECO:0000256" key="2">
    <source>
        <dbReference type="ARBA" id="ARBA00010173"/>
    </source>
</evidence>
<dbReference type="Pfam" id="PF01866">
    <property type="entry name" value="Diphthamide_syn"/>
    <property type="match status" value="1"/>
</dbReference>
<comment type="catalytic activity">
    <reaction evidence="10 11">
        <text>L-histidyl-[translation elongation factor 2] + S-adenosyl-L-methionine = 2-[(3S)-amino-3-carboxypropyl]-L-histidyl-[translation elongation factor 2] + S-methyl-5'-thioadenosine + H(+)</text>
        <dbReference type="Rhea" id="RHEA:36783"/>
        <dbReference type="Rhea" id="RHEA-COMP:9748"/>
        <dbReference type="Rhea" id="RHEA-COMP:9749"/>
        <dbReference type="ChEBI" id="CHEBI:15378"/>
        <dbReference type="ChEBI" id="CHEBI:17509"/>
        <dbReference type="ChEBI" id="CHEBI:29979"/>
        <dbReference type="ChEBI" id="CHEBI:59789"/>
        <dbReference type="ChEBI" id="CHEBI:73995"/>
        <dbReference type="EC" id="2.5.1.108"/>
    </reaction>
</comment>
<evidence type="ECO:0000256" key="9">
    <source>
        <dbReference type="ARBA" id="ARBA00023014"/>
    </source>
</evidence>
<dbReference type="PANTHER" id="PTHR10762:SF1">
    <property type="entry name" value="2-(3-AMINO-3-CARBOXYPROPYL)HISTIDINE SYNTHASE SUBUNIT 1"/>
    <property type="match status" value="1"/>
</dbReference>
<dbReference type="EC" id="2.5.1.108" evidence="3 11"/>
<keyword evidence="6 11" id="KW-0949">S-adenosyl-L-methionine</keyword>
<dbReference type="FunFam" id="3.40.50.11840:FF:000001">
    <property type="entry name" value="2-(3-amino-3-carboxypropyl)histidine synthase subunit 1"/>
    <property type="match status" value="1"/>
</dbReference>
<comment type="similarity">
    <text evidence="2 11">Belongs to the DPH1/DPH2 family. DPH1 subfamily.</text>
</comment>
<evidence type="ECO:0000256" key="5">
    <source>
        <dbReference type="ARBA" id="ARBA00022679"/>
    </source>
</evidence>
<comment type="pathway">
    <text evidence="1 11">Protein modification; peptidyl-diphthamide biosynthesis.</text>
</comment>
<keyword evidence="7" id="KW-0479">Metal-binding</keyword>
<keyword evidence="5 11" id="KW-0808">Transferase</keyword>
<dbReference type="NCBIfam" id="TIGR00322">
    <property type="entry name" value="diphth2_R"/>
    <property type="match status" value="1"/>
</dbReference>
<keyword evidence="8" id="KW-0408">Iron</keyword>
<evidence type="ECO:0000256" key="6">
    <source>
        <dbReference type="ARBA" id="ARBA00022691"/>
    </source>
</evidence>
<dbReference type="InterPro" id="IPR016435">
    <property type="entry name" value="DPH1/DPH2"/>
</dbReference>
<evidence type="ECO:0000256" key="4">
    <source>
        <dbReference type="ARBA" id="ARBA00021915"/>
    </source>
</evidence>
<evidence type="ECO:0000256" key="10">
    <source>
        <dbReference type="ARBA" id="ARBA00048403"/>
    </source>
</evidence>
<dbReference type="PANTHER" id="PTHR10762">
    <property type="entry name" value="DIPHTHAMIDE BIOSYNTHESIS PROTEIN"/>
    <property type="match status" value="1"/>
</dbReference>
<keyword evidence="11" id="KW-0004">4Fe-4S</keyword>
<dbReference type="Gene3D" id="3.40.50.11860">
    <property type="entry name" value="Diphthamide synthesis DPH1/DPH2 domain 3"/>
    <property type="match status" value="1"/>
</dbReference>
<evidence type="ECO:0000256" key="11">
    <source>
        <dbReference type="PIRNR" id="PIRNR004967"/>
    </source>
</evidence>
<evidence type="ECO:0000313" key="12">
    <source>
        <dbReference type="WBParaSite" id="maker-PairedContig_2580-snap-gene-2.14-mRNA-1"/>
    </source>
</evidence>
<keyword evidence="9" id="KW-0411">Iron-sulfur</keyword>
<dbReference type="Gene3D" id="3.40.50.11850">
    <property type="entry name" value="Diphthamide synthesis DPH1/DPH2 domain 2"/>
    <property type="match status" value="1"/>
</dbReference>
<dbReference type="InterPro" id="IPR042265">
    <property type="entry name" value="DPH1/DPH2_3"/>
</dbReference>
<dbReference type="SFLD" id="SFLDS00032">
    <property type="entry name" value="Radical_SAM_3-amino-3-carboxyp"/>
    <property type="match status" value="1"/>
</dbReference>
<dbReference type="PIRSF" id="PIRSF004967">
    <property type="entry name" value="DPH1"/>
    <property type="match status" value="1"/>
</dbReference>
<organism evidence="12">
    <name type="scientific">Wuchereria bancrofti</name>
    <dbReference type="NCBI Taxonomy" id="6293"/>
    <lineage>
        <taxon>Eukaryota</taxon>
        <taxon>Metazoa</taxon>
        <taxon>Ecdysozoa</taxon>
        <taxon>Nematoda</taxon>
        <taxon>Chromadorea</taxon>
        <taxon>Rhabditida</taxon>
        <taxon>Spirurina</taxon>
        <taxon>Spiruromorpha</taxon>
        <taxon>Filarioidea</taxon>
        <taxon>Onchocercidae</taxon>
        <taxon>Wuchereria</taxon>
    </lineage>
</organism>
<dbReference type="WBParaSite" id="maker-PairedContig_2580-snap-gene-2.14-mRNA-1">
    <property type="protein sequence ID" value="maker-PairedContig_2580-snap-gene-2.14-mRNA-1"/>
    <property type="gene ID" value="maker-PairedContig_2580-snap-gene-2.14"/>
</dbReference>
<dbReference type="GO" id="GO:0051539">
    <property type="term" value="F:4 iron, 4 sulfur cluster binding"/>
    <property type="evidence" value="ECO:0007669"/>
    <property type="project" value="UniProtKB-UniRule"/>
</dbReference>
<evidence type="ECO:0000256" key="1">
    <source>
        <dbReference type="ARBA" id="ARBA00005156"/>
    </source>
</evidence>
<sequence length="382" mass="43489">MARIATVRNQIGEISSDEALQNDLKILPSNYNFEIPKTIWKIRATKSKNVCLQFPEGLLLYSCVIADILRKYTECEIVIMGDVTYGACCVGDQAARAFGCDLMVHYGHSCLIPIQETQGIEMLYVFVNIEMNLGHFIDVLEANFEKHKKLALVSTIQFVPCLQSVKKELIGKGYSILIPQVKPLSPGEILGCTSPKLEKDVDAVIYLGDGRFHLESVMIQNPSVVAYQYDPYSKRFTHEEYDFDLMTRKRKEAVEIAQKCHMFGLIQGSLGRQGNPRIVEDLEKKLQVAGKKFVRVLLSEITPQNWVQVACPRLSIDWGAQFKKPLLTPYELVAVLQYVSFRTDSYPMDYYANESLGPWTNNHETHRRCRPKRNHITISSQT</sequence>
<reference evidence="12" key="1">
    <citation type="submission" date="2016-11" db="UniProtKB">
        <authorList>
            <consortium name="WormBaseParasite"/>
        </authorList>
    </citation>
    <scope>IDENTIFICATION</scope>
    <source>
        <strain evidence="12">pt0022</strain>
    </source>
</reference>
<dbReference type="UniPathway" id="UPA00559"/>
<accession>A0A1I8EJH2</accession>
<evidence type="ECO:0000256" key="8">
    <source>
        <dbReference type="ARBA" id="ARBA00023004"/>
    </source>
</evidence>
<name>A0A1I8EJH2_WUCBA</name>
<proteinExistence type="inferred from homology"/>
<evidence type="ECO:0000256" key="3">
    <source>
        <dbReference type="ARBA" id="ARBA00012221"/>
    </source>
</evidence>
<dbReference type="GO" id="GO:0017183">
    <property type="term" value="P:protein histidyl modification to diphthamide"/>
    <property type="evidence" value="ECO:0007669"/>
    <property type="project" value="UniProtKB-UniRule"/>
</dbReference>
<dbReference type="AlphaFoldDB" id="A0A1I8EJH2"/>
<dbReference type="GO" id="GO:0046872">
    <property type="term" value="F:metal ion binding"/>
    <property type="evidence" value="ECO:0007669"/>
    <property type="project" value="UniProtKB-KW"/>
</dbReference>